<evidence type="ECO:0000256" key="1">
    <source>
        <dbReference type="ARBA" id="ARBA00010692"/>
    </source>
</evidence>
<proteinExistence type="inferred from homology"/>
<reference evidence="3" key="1">
    <citation type="submission" date="2021-04" db="EMBL/GenBank/DDBJ databases">
        <title>Biosynthetic gene clusters of Dactylosporangioum roseum.</title>
        <authorList>
            <person name="Hartkoorn R.C."/>
            <person name="Beaudoing E."/>
            <person name="Hot D."/>
            <person name="Moureu S."/>
        </authorList>
    </citation>
    <scope>NUCLEOTIDE SEQUENCE</scope>
    <source>
        <strain evidence="3">NRRL B-16295</strain>
    </source>
</reference>
<keyword evidence="4" id="KW-1185">Reference proteome</keyword>
<evidence type="ECO:0000313" key="3">
    <source>
        <dbReference type="EMBL" id="UWZ39108.1"/>
    </source>
</evidence>
<feature type="transmembrane region" description="Helical" evidence="2">
    <location>
        <begin position="20"/>
        <end position="43"/>
    </location>
</feature>
<gene>
    <name evidence="3" type="ORF">Drose_13300</name>
</gene>
<dbReference type="PANTHER" id="PTHR34295">
    <property type="entry name" value="BIOTIN TRANSPORTER BIOY"/>
    <property type="match status" value="1"/>
</dbReference>
<dbReference type="Gene3D" id="1.10.1760.20">
    <property type="match status" value="1"/>
</dbReference>
<accession>A0ABY5ZEP2</accession>
<dbReference type="InterPro" id="IPR003784">
    <property type="entry name" value="BioY"/>
</dbReference>
<keyword evidence="2" id="KW-1133">Transmembrane helix</keyword>
<name>A0ABY5ZEP2_9ACTN</name>
<sequence length="264" mass="26742">MTVRPSETVVVRRPCGCPGFLVICRAALVTAWAGCVTNLAVVADHSAGRRADRQRTVDRPEPLIGGYVSDTYAVPPRVLADLVPGALARDAVLVGLGAALTGGAAQVAVSIEPISPVPLTGQTLAVLLVGAVLGPARGAASMVLYLAAGLAGLPWFADGASGAALVSLGYVIGFVVAGAVVGELARRGGDRTPLRTAGTMVIGNLCVYAFGVPYLAVAAHLSPAKALDAGVVPFLAGDALKVLLATALLPAAWAVVRRVRDDKR</sequence>
<dbReference type="Pfam" id="PF02632">
    <property type="entry name" value="BioY"/>
    <property type="match status" value="1"/>
</dbReference>
<organism evidence="3 4">
    <name type="scientific">Dactylosporangium roseum</name>
    <dbReference type="NCBI Taxonomy" id="47989"/>
    <lineage>
        <taxon>Bacteria</taxon>
        <taxon>Bacillati</taxon>
        <taxon>Actinomycetota</taxon>
        <taxon>Actinomycetes</taxon>
        <taxon>Micromonosporales</taxon>
        <taxon>Micromonosporaceae</taxon>
        <taxon>Dactylosporangium</taxon>
    </lineage>
</organism>
<dbReference type="EMBL" id="CP073721">
    <property type="protein sequence ID" value="UWZ39108.1"/>
    <property type="molecule type" value="Genomic_DNA"/>
</dbReference>
<feature type="transmembrane region" description="Helical" evidence="2">
    <location>
        <begin position="197"/>
        <end position="219"/>
    </location>
</feature>
<keyword evidence="2" id="KW-0472">Membrane</keyword>
<protein>
    <submittedName>
        <fullName evidence="3">Biotin transporter BioY</fullName>
    </submittedName>
</protein>
<feature type="transmembrane region" description="Helical" evidence="2">
    <location>
        <begin position="239"/>
        <end position="256"/>
    </location>
</feature>
<dbReference type="Proteomes" id="UP001058271">
    <property type="component" value="Chromosome"/>
</dbReference>
<comment type="similarity">
    <text evidence="1">Belongs to the BioY family.</text>
</comment>
<evidence type="ECO:0000313" key="4">
    <source>
        <dbReference type="Proteomes" id="UP001058271"/>
    </source>
</evidence>
<evidence type="ECO:0000256" key="2">
    <source>
        <dbReference type="SAM" id="Phobius"/>
    </source>
</evidence>
<keyword evidence="2" id="KW-0812">Transmembrane</keyword>
<feature type="transmembrane region" description="Helical" evidence="2">
    <location>
        <begin position="163"/>
        <end position="185"/>
    </location>
</feature>
<dbReference type="PANTHER" id="PTHR34295:SF1">
    <property type="entry name" value="BIOTIN TRANSPORTER BIOY"/>
    <property type="match status" value="1"/>
</dbReference>